<proteinExistence type="predicted"/>
<accession>A0ACC6KWF4</accession>
<comment type="caution">
    <text evidence="1">The sequence shown here is derived from an EMBL/GenBank/DDBJ whole genome shotgun (WGS) entry which is preliminary data.</text>
</comment>
<evidence type="ECO:0000313" key="1">
    <source>
        <dbReference type="EMBL" id="MDR6783700.1"/>
    </source>
</evidence>
<dbReference type="Proteomes" id="UP001246858">
    <property type="component" value="Unassembled WGS sequence"/>
</dbReference>
<organism evidence="1 2">
    <name type="scientific">Pedobacter africanus</name>
    <dbReference type="NCBI Taxonomy" id="151894"/>
    <lineage>
        <taxon>Bacteria</taxon>
        <taxon>Pseudomonadati</taxon>
        <taxon>Bacteroidota</taxon>
        <taxon>Sphingobacteriia</taxon>
        <taxon>Sphingobacteriales</taxon>
        <taxon>Sphingobacteriaceae</taxon>
        <taxon>Pedobacter</taxon>
    </lineage>
</organism>
<reference evidence="1" key="1">
    <citation type="submission" date="2023-07" db="EMBL/GenBank/DDBJ databases">
        <title>Sorghum-associated microbial communities from plants grown in Nebraska, USA.</title>
        <authorList>
            <person name="Schachtman D."/>
        </authorList>
    </citation>
    <scope>NUCLEOTIDE SEQUENCE</scope>
    <source>
        <strain evidence="1">2697</strain>
    </source>
</reference>
<name>A0ACC6KWF4_9SPHI</name>
<keyword evidence="2" id="KW-1185">Reference proteome</keyword>
<protein>
    <submittedName>
        <fullName evidence="1">Uncharacterized protein YndB with AHSA1/START domain</fullName>
    </submittedName>
</protein>
<evidence type="ECO:0000313" key="2">
    <source>
        <dbReference type="Proteomes" id="UP001246858"/>
    </source>
</evidence>
<dbReference type="EMBL" id="JAVDTF010000002">
    <property type="protein sequence ID" value="MDR6783700.1"/>
    <property type="molecule type" value="Genomic_DNA"/>
</dbReference>
<gene>
    <name evidence="1" type="ORF">J2X78_002265</name>
</gene>
<sequence length="145" mass="16478">MEKLEYKISINAPAEKVWKTLWDDKTYRQWTTPFSEGSSAETDWKKGSRIIFGDSSGNGMISKVADNIPNKFMSIEHLGMLKDGAEDFDSDEVKSWAGAMENYTLEEKNGSTELSVSTDITEEYKEMFAQMWPKALDKLKALSEN</sequence>